<comment type="caution">
    <text evidence="1">The sequence shown here is derived from an EMBL/GenBank/DDBJ whole genome shotgun (WGS) entry which is preliminary data.</text>
</comment>
<organism evidence="1 2">
    <name type="scientific">Paenibacillus woosongensis</name>
    <dbReference type="NCBI Taxonomy" id="307580"/>
    <lineage>
        <taxon>Bacteria</taxon>
        <taxon>Bacillati</taxon>
        <taxon>Bacillota</taxon>
        <taxon>Bacilli</taxon>
        <taxon>Bacillales</taxon>
        <taxon>Paenibacillaceae</taxon>
        <taxon>Paenibacillus</taxon>
    </lineage>
</organism>
<name>A0ABQ4MM60_9BACL</name>
<evidence type="ECO:0000313" key="1">
    <source>
        <dbReference type="EMBL" id="GIP56757.1"/>
    </source>
</evidence>
<gene>
    <name evidence="1" type="ORF">J15TS10_05710</name>
</gene>
<evidence type="ECO:0000313" key="2">
    <source>
        <dbReference type="Proteomes" id="UP000681290"/>
    </source>
</evidence>
<evidence type="ECO:0008006" key="3">
    <source>
        <dbReference type="Google" id="ProtNLM"/>
    </source>
</evidence>
<proteinExistence type="predicted"/>
<reference evidence="1 2" key="1">
    <citation type="submission" date="2021-03" db="EMBL/GenBank/DDBJ databases">
        <title>Antimicrobial resistance genes in bacteria isolated from Japanese honey, and their potential for conferring macrolide and lincosamide resistance in the American foulbrood pathogen Paenibacillus larvae.</title>
        <authorList>
            <person name="Okamoto M."/>
            <person name="Kumagai M."/>
            <person name="Kanamori H."/>
            <person name="Takamatsu D."/>
        </authorList>
    </citation>
    <scope>NUCLEOTIDE SEQUENCE [LARGE SCALE GENOMIC DNA]</scope>
    <source>
        <strain evidence="1 2">J15TS10</strain>
    </source>
</reference>
<keyword evidence="2" id="KW-1185">Reference proteome</keyword>
<dbReference type="EMBL" id="BOSM01000001">
    <property type="protein sequence ID" value="GIP56757.1"/>
    <property type="molecule type" value="Genomic_DNA"/>
</dbReference>
<accession>A0ABQ4MM60</accession>
<dbReference type="Proteomes" id="UP000681290">
    <property type="component" value="Unassembled WGS sequence"/>
</dbReference>
<dbReference type="RefSeq" id="WP_213588792.1">
    <property type="nucleotide sequence ID" value="NZ_BOSM01000001.1"/>
</dbReference>
<sequence>MKKVLPIAEPKIVSYLHHAYQTSIIGNDEKAVPWILSHYIQLYYDGNKALPVQFYMPDETGYTWNITCPWLDVQVIKKETLAAFHTDIINFIIHAVKNDSYVFTYVNEKYIPYKTSYQKKNYSHMFMIYGYDLNKQVFHHLGYNNRVFGSVDVKFSDFKDAYYNNPEYIFHSHDKLCMIQLSKTFCYDFNVNRVYGELQALLHSKRQQQFNDDPNHVFGLDVYKSLEGIVEENLQNGVELKIQPFLLLAEHKKLMQERLKYMNGLKLFDSLDGECNRYRKLEQRLIAMRNLALLYNRTKRVEAMRNLLCELDSIRNEEADILELIIQRMNYE</sequence>
<protein>
    <recommendedName>
        <fullName evidence="3">Butirosin biosynthesis protein H N-terminal domain-containing protein</fullName>
    </recommendedName>
</protein>